<dbReference type="KEGG" id="lpav:PLANPX_4894"/>
<organism evidence="1 2">
    <name type="scientific">Lacipirellula parvula</name>
    <dbReference type="NCBI Taxonomy" id="2650471"/>
    <lineage>
        <taxon>Bacteria</taxon>
        <taxon>Pseudomonadati</taxon>
        <taxon>Planctomycetota</taxon>
        <taxon>Planctomycetia</taxon>
        <taxon>Pirellulales</taxon>
        <taxon>Lacipirellulaceae</taxon>
        <taxon>Lacipirellula</taxon>
    </lineage>
</organism>
<protein>
    <submittedName>
        <fullName evidence="1">Uncharacterized protein</fullName>
    </submittedName>
</protein>
<dbReference type="Proteomes" id="UP000326837">
    <property type="component" value="Chromosome"/>
</dbReference>
<evidence type="ECO:0000313" key="1">
    <source>
        <dbReference type="EMBL" id="BBO35282.1"/>
    </source>
</evidence>
<keyword evidence="2" id="KW-1185">Reference proteome</keyword>
<gene>
    <name evidence="1" type="ORF">PLANPX_4894</name>
</gene>
<accession>A0A5K7XGW4</accession>
<dbReference type="AlphaFoldDB" id="A0A5K7XGW4"/>
<name>A0A5K7XGW4_9BACT</name>
<evidence type="ECO:0000313" key="2">
    <source>
        <dbReference type="Proteomes" id="UP000326837"/>
    </source>
</evidence>
<sequence length="58" mass="6451">MRWLEAASGAETPPTYFSTQRVDCCLTDAQRERCHLSMLSVTRVHGVIILDRRGGVCG</sequence>
<proteinExistence type="predicted"/>
<reference evidence="2" key="1">
    <citation type="submission" date="2019-10" db="EMBL/GenBank/DDBJ databases">
        <title>Lacipirellula parvula gen. nov., sp. nov., representing a lineage of planctomycetes widespread in freshwater anoxic habitats, and description of the family Lacipirellulaceae.</title>
        <authorList>
            <person name="Dedysh S.N."/>
            <person name="Kulichevskaya I.S."/>
            <person name="Beletsky A.V."/>
            <person name="Rakitin A.L."/>
            <person name="Mardanov A.V."/>
            <person name="Ivanova A.A."/>
            <person name="Saltykova V.X."/>
            <person name="Rijpstra W.I.C."/>
            <person name="Sinninghe Damste J.S."/>
            <person name="Ravin N.V."/>
        </authorList>
    </citation>
    <scope>NUCLEOTIDE SEQUENCE [LARGE SCALE GENOMIC DNA]</scope>
    <source>
        <strain evidence="2">PX69</strain>
    </source>
</reference>
<dbReference type="EMBL" id="AP021861">
    <property type="protein sequence ID" value="BBO35282.1"/>
    <property type="molecule type" value="Genomic_DNA"/>
</dbReference>